<proteinExistence type="predicted"/>
<dbReference type="EMBL" id="CM020619">
    <property type="protein sequence ID" value="KAK1865150.1"/>
    <property type="molecule type" value="Genomic_DNA"/>
</dbReference>
<dbReference type="Proteomes" id="UP000798662">
    <property type="component" value="Chromosome 2"/>
</dbReference>
<reference evidence="1" key="1">
    <citation type="submission" date="2019-11" db="EMBL/GenBank/DDBJ databases">
        <title>Nori genome reveals adaptations in red seaweeds to the harsh intertidal environment.</title>
        <authorList>
            <person name="Wang D."/>
            <person name="Mao Y."/>
        </authorList>
    </citation>
    <scope>NUCLEOTIDE SEQUENCE</scope>
    <source>
        <tissue evidence="1">Gametophyte</tissue>
    </source>
</reference>
<sequence>MPVLEFTRAPQLLIEQHGRGLSEELPADCMPSAPGQGAGPCAPSASAQQHDARPPLPANHDGRTRKDVDGAARHAEAGLCPCARQEHVPEDGNYDEQQGIQRDSGDELGPLLRSTRQQFATQARARKRPRLAQSVGDQSEPPPEVVYPSVTTHVRGIYEAYRDMARSTPLVKQRANSKAGRFNTRRLRSVQSFAFKTGGCGLSSSGNRDLWELFFEWESDRPSEPAAPRRLRDFFPAPHAFQQALSDDIDEAVQREEWFSCRLIALDESFEGYYRSVLGVVLGDFKATFKVRYWARGGEGEGPSDDRETPFDGDAFRLCEEQVKRDHGPAAFVLGIHAYSDSCVISSSAAHKLYPVRVRVLNAITGKDEWYDIAYIPQVTTERGSAGAERSRQRRILVLQRILYLAFREFISASHTGVPVPGGEHGTLLAFPRLLLYICDQPEERAVLCFKPRMCYRPCSICDVLFKDLGTPAEMCAGERNALSLTMRQLEVHGDRVHGRGKQRRDHLERTLSINGQPPALAAIAGLGTPFFLLYKIVALDVLHVLDLGITRLLVHRLLRIFPSMSGDRPPLHGSFTATYVEAYRRLLDLGRRSKASRVRPGYLVKSDENQTSFTGRE</sequence>
<gene>
    <name evidence="1" type="ORF">I4F81_007685</name>
</gene>
<evidence type="ECO:0000313" key="1">
    <source>
        <dbReference type="EMBL" id="KAK1865150.1"/>
    </source>
</evidence>
<name>A0ACC3C4W1_PYRYE</name>
<evidence type="ECO:0000313" key="2">
    <source>
        <dbReference type="Proteomes" id="UP000798662"/>
    </source>
</evidence>
<protein>
    <submittedName>
        <fullName evidence="1">Uncharacterized protein</fullName>
    </submittedName>
</protein>
<comment type="caution">
    <text evidence="1">The sequence shown here is derived from an EMBL/GenBank/DDBJ whole genome shotgun (WGS) entry which is preliminary data.</text>
</comment>
<accession>A0ACC3C4W1</accession>
<keyword evidence="2" id="KW-1185">Reference proteome</keyword>
<organism evidence="1 2">
    <name type="scientific">Pyropia yezoensis</name>
    <name type="common">Susabi-nori</name>
    <name type="synonym">Porphyra yezoensis</name>
    <dbReference type="NCBI Taxonomy" id="2788"/>
    <lineage>
        <taxon>Eukaryota</taxon>
        <taxon>Rhodophyta</taxon>
        <taxon>Bangiophyceae</taxon>
        <taxon>Bangiales</taxon>
        <taxon>Bangiaceae</taxon>
        <taxon>Pyropia</taxon>
    </lineage>
</organism>